<keyword evidence="1" id="KW-0812">Transmembrane</keyword>
<evidence type="ECO:0000313" key="3">
    <source>
        <dbReference type="Proteomes" id="UP000690515"/>
    </source>
</evidence>
<comment type="caution">
    <text evidence="2">The sequence shown here is derived from an EMBL/GenBank/DDBJ whole genome shotgun (WGS) entry which is preliminary data.</text>
</comment>
<dbReference type="Proteomes" id="UP000690515">
    <property type="component" value="Unassembled WGS sequence"/>
</dbReference>
<gene>
    <name evidence="2" type="ORF">KCG35_23775</name>
</gene>
<keyword evidence="1" id="KW-0472">Membrane</keyword>
<sequence>MNTEPDDWHWLKVADNVGLTCGMNLTKNWRAAVVIAVIWCLGVALLCYALWSI</sequence>
<evidence type="ECO:0000256" key="1">
    <source>
        <dbReference type="SAM" id="Phobius"/>
    </source>
</evidence>
<dbReference type="EMBL" id="JAGSOY010000145">
    <property type="protein sequence ID" value="MBU2714074.1"/>
    <property type="molecule type" value="Genomic_DNA"/>
</dbReference>
<accession>A0ABS5ZJD2</accession>
<evidence type="ECO:0000313" key="2">
    <source>
        <dbReference type="EMBL" id="MBU2714074.1"/>
    </source>
</evidence>
<protein>
    <submittedName>
        <fullName evidence="2">Uncharacterized protein</fullName>
    </submittedName>
</protein>
<feature type="transmembrane region" description="Helical" evidence="1">
    <location>
        <begin position="29"/>
        <end position="51"/>
    </location>
</feature>
<dbReference type="RefSeq" id="WP_215822345.1">
    <property type="nucleotide sequence ID" value="NZ_JAGSOY010000145.1"/>
</dbReference>
<name>A0ABS5ZJD2_9GAMM</name>
<organism evidence="2 3">
    <name type="scientific">Zooshikella harenae</name>
    <dbReference type="NCBI Taxonomy" id="2827238"/>
    <lineage>
        <taxon>Bacteria</taxon>
        <taxon>Pseudomonadati</taxon>
        <taxon>Pseudomonadota</taxon>
        <taxon>Gammaproteobacteria</taxon>
        <taxon>Oceanospirillales</taxon>
        <taxon>Zooshikellaceae</taxon>
        <taxon>Zooshikella</taxon>
    </lineage>
</organism>
<keyword evidence="1" id="KW-1133">Transmembrane helix</keyword>
<proteinExistence type="predicted"/>
<reference evidence="2 3" key="1">
    <citation type="submission" date="2021-04" db="EMBL/GenBank/DDBJ databases">
        <authorList>
            <person name="Pira H."/>
            <person name="Risdian C."/>
            <person name="Wink J."/>
        </authorList>
    </citation>
    <scope>NUCLEOTIDE SEQUENCE [LARGE SCALE GENOMIC DNA]</scope>
    <source>
        <strain evidence="2 3">WH53</strain>
    </source>
</reference>
<keyword evidence="3" id="KW-1185">Reference proteome</keyword>